<dbReference type="Proteomes" id="UP001500466">
    <property type="component" value="Unassembled WGS sequence"/>
</dbReference>
<dbReference type="EMBL" id="BAABHS010000016">
    <property type="protein sequence ID" value="GAA4974447.1"/>
    <property type="molecule type" value="Genomic_DNA"/>
</dbReference>
<gene>
    <name evidence="2" type="ORF">GCM10023205_46380</name>
</gene>
<evidence type="ECO:0000313" key="2">
    <source>
        <dbReference type="EMBL" id="GAA4974447.1"/>
    </source>
</evidence>
<keyword evidence="3" id="KW-1185">Reference proteome</keyword>
<reference evidence="3" key="1">
    <citation type="journal article" date="2019" name="Int. J. Syst. Evol. Microbiol.">
        <title>The Global Catalogue of Microorganisms (GCM) 10K type strain sequencing project: providing services to taxonomists for standard genome sequencing and annotation.</title>
        <authorList>
            <consortium name="The Broad Institute Genomics Platform"/>
            <consortium name="The Broad Institute Genome Sequencing Center for Infectious Disease"/>
            <person name="Wu L."/>
            <person name="Ma J."/>
        </authorList>
    </citation>
    <scope>NUCLEOTIDE SEQUENCE [LARGE SCALE GENOMIC DNA]</scope>
    <source>
        <strain evidence="3">JCM 17986</strain>
    </source>
</reference>
<feature type="compositionally biased region" description="Low complexity" evidence="1">
    <location>
        <begin position="40"/>
        <end position="52"/>
    </location>
</feature>
<name>A0ABP9HMY5_9ACTN</name>
<organism evidence="2 3">
    <name type="scientific">Yinghuangia aomiensis</name>
    <dbReference type="NCBI Taxonomy" id="676205"/>
    <lineage>
        <taxon>Bacteria</taxon>
        <taxon>Bacillati</taxon>
        <taxon>Actinomycetota</taxon>
        <taxon>Actinomycetes</taxon>
        <taxon>Kitasatosporales</taxon>
        <taxon>Streptomycetaceae</taxon>
        <taxon>Yinghuangia</taxon>
    </lineage>
</organism>
<accession>A0ABP9HMY5</accession>
<evidence type="ECO:0000313" key="3">
    <source>
        <dbReference type="Proteomes" id="UP001500466"/>
    </source>
</evidence>
<proteinExistence type="predicted"/>
<sequence length="115" mass="12046">MHASAAVVTGGWAGPERCPRRQANSQPSVAAAESTRRRPAAASHAPHAATARNTAVGCATPDRHLAESLGLSAKPPPPPPSKPRHPLSPLPVALIPTPMPPWNQQPLTRAHFPHP</sequence>
<comment type="caution">
    <text evidence="2">The sequence shown here is derived from an EMBL/GenBank/DDBJ whole genome shotgun (WGS) entry which is preliminary data.</text>
</comment>
<protein>
    <submittedName>
        <fullName evidence="2">Uncharacterized protein</fullName>
    </submittedName>
</protein>
<evidence type="ECO:0000256" key="1">
    <source>
        <dbReference type="SAM" id="MobiDB-lite"/>
    </source>
</evidence>
<feature type="compositionally biased region" description="Pro residues" evidence="1">
    <location>
        <begin position="74"/>
        <end position="89"/>
    </location>
</feature>
<feature type="region of interest" description="Disordered" evidence="1">
    <location>
        <begin position="1"/>
        <end position="115"/>
    </location>
</feature>